<dbReference type="PANTHER" id="PTHR34309">
    <property type="entry name" value="SLR1406 PROTEIN"/>
    <property type="match status" value="1"/>
</dbReference>
<dbReference type="Pfam" id="PF03928">
    <property type="entry name" value="HbpS-like"/>
    <property type="match status" value="1"/>
</dbReference>
<reference evidence="2" key="1">
    <citation type="journal article" date="2011" name="J. Bacteriol.">
        <title>Genome sequences of eight morphologically diverse alphaproteobacteria.</title>
        <authorList>
            <consortium name="US DOE Joint Genome Institute"/>
            <person name="Brown P.J."/>
            <person name="Kysela D.T."/>
            <person name="Buechlein A."/>
            <person name="Hemmerich C."/>
            <person name="Brun Y.V."/>
        </authorList>
    </citation>
    <scope>NUCLEOTIDE SEQUENCE [LARGE SCALE GENOMIC DNA]</scope>
    <source>
        <strain evidence="2">ATCC 51888 / DSM 1869 / NCIB 11706 / TK 0415</strain>
    </source>
</reference>
<accession>D8JWX8</accession>
<dbReference type="Proteomes" id="UP000002033">
    <property type="component" value="Chromosome"/>
</dbReference>
<organism evidence="1 2">
    <name type="scientific">Hyphomicrobium denitrificans (strain ATCC 51888 / DSM 1869 / NCIMB 11706 / TK 0415)</name>
    <dbReference type="NCBI Taxonomy" id="582899"/>
    <lineage>
        <taxon>Bacteria</taxon>
        <taxon>Pseudomonadati</taxon>
        <taxon>Pseudomonadota</taxon>
        <taxon>Alphaproteobacteria</taxon>
        <taxon>Hyphomicrobiales</taxon>
        <taxon>Hyphomicrobiaceae</taxon>
        <taxon>Hyphomicrobium</taxon>
    </lineage>
</organism>
<evidence type="ECO:0008006" key="3">
    <source>
        <dbReference type="Google" id="ProtNLM"/>
    </source>
</evidence>
<sequence length="134" mass="14139">MLKLEDARRIIDAAEKKAIEIGQPMNIAVVDEGANLISHIRMDKAWIGSINIAINKAFTARAFNISTKELADNSQPGDQFYGIHVSNHDRVMIFAGGIPLKDQNGVVIGAIGVSGGSGVQDQTVAEAGAAAHTC</sequence>
<dbReference type="InterPro" id="IPR038084">
    <property type="entry name" value="PduO/GlcC-like_sf"/>
</dbReference>
<dbReference type="STRING" id="582899.Hden_3293"/>
<dbReference type="HOGENOM" id="CLU_103773_2_1_5"/>
<dbReference type="OrthoDB" id="9815788at2"/>
<evidence type="ECO:0000313" key="1">
    <source>
        <dbReference type="EMBL" id="ADJ25086.1"/>
    </source>
</evidence>
<proteinExistence type="predicted"/>
<dbReference type="eggNOG" id="COG3193">
    <property type="taxonomic scope" value="Bacteria"/>
</dbReference>
<protein>
    <recommendedName>
        <fullName evidence="3">Cobalamin adenosyltransferase</fullName>
    </recommendedName>
</protein>
<evidence type="ECO:0000313" key="2">
    <source>
        <dbReference type="Proteomes" id="UP000002033"/>
    </source>
</evidence>
<dbReference type="InterPro" id="IPR052517">
    <property type="entry name" value="GlcG_carb_metab_protein"/>
</dbReference>
<dbReference type="RefSeq" id="WP_013217245.1">
    <property type="nucleotide sequence ID" value="NC_014313.1"/>
</dbReference>
<dbReference type="Gene3D" id="3.30.450.150">
    <property type="entry name" value="Haem-degrading domain"/>
    <property type="match status" value="1"/>
</dbReference>
<name>D8JWX8_HYPDA</name>
<dbReference type="InterPro" id="IPR005624">
    <property type="entry name" value="PduO/GlcC-like"/>
</dbReference>
<dbReference type="SUPFAM" id="SSF143744">
    <property type="entry name" value="GlcG-like"/>
    <property type="match status" value="1"/>
</dbReference>
<keyword evidence="2" id="KW-1185">Reference proteome</keyword>
<dbReference type="PANTHER" id="PTHR34309:SF1">
    <property type="entry name" value="PROTEIN GLCG"/>
    <property type="match status" value="1"/>
</dbReference>
<gene>
    <name evidence="1" type="ordered locus">Hden_3293</name>
</gene>
<dbReference type="KEGG" id="hdn:Hden_3293"/>
<dbReference type="AlphaFoldDB" id="D8JWX8"/>
<dbReference type="EMBL" id="CP002083">
    <property type="protein sequence ID" value="ADJ25086.1"/>
    <property type="molecule type" value="Genomic_DNA"/>
</dbReference>